<evidence type="ECO:0000259" key="7">
    <source>
        <dbReference type="Pfam" id="PF20684"/>
    </source>
</evidence>
<evidence type="ECO:0000313" key="9">
    <source>
        <dbReference type="Proteomes" id="UP001280581"/>
    </source>
</evidence>
<proteinExistence type="inferred from homology"/>
<organism evidence="8 9">
    <name type="scientific">Pseudopithomyces chartarum</name>
    <dbReference type="NCBI Taxonomy" id="1892770"/>
    <lineage>
        <taxon>Eukaryota</taxon>
        <taxon>Fungi</taxon>
        <taxon>Dikarya</taxon>
        <taxon>Ascomycota</taxon>
        <taxon>Pezizomycotina</taxon>
        <taxon>Dothideomycetes</taxon>
        <taxon>Pleosporomycetidae</taxon>
        <taxon>Pleosporales</taxon>
        <taxon>Massarineae</taxon>
        <taxon>Didymosphaeriaceae</taxon>
        <taxon>Pseudopithomyces</taxon>
    </lineage>
</organism>
<dbReference type="InterPro" id="IPR049326">
    <property type="entry name" value="Rhodopsin_dom_fungi"/>
</dbReference>
<evidence type="ECO:0000256" key="1">
    <source>
        <dbReference type="ARBA" id="ARBA00004141"/>
    </source>
</evidence>
<keyword evidence="2 6" id="KW-0812">Transmembrane</keyword>
<accession>A0AAN6RE08</accession>
<evidence type="ECO:0000256" key="5">
    <source>
        <dbReference type="ARBA" id="ARBA00038359"/>
    </source>
</evidence>
<feature type="transmembrane region" description="Helical" evidence="6">
    <location>
        <begin position="238"/>
        <end position="258"/>
    </location>
</feature>
<dbReference type="EMBL" id="WVTA01000015">
    <property type="protein sequence ID" value="KAK3201770.1"/>
    <property type="molecule type" value="Genomic_DNA"/>
</dbReference>
<feature type="domain" description="Rhodopsin" evidence="7">
    <location>
        <begin position="94"/>
        <end position="317"/>
    </location>
</feature>
<dbReference type="PANTHER" id="PTHR33048">
    <property type="entry name" value="PTH11-LIKE INTEGRAL MEMBRANE PROTEIN (AFU_ORTHOLOGUE AFUA_5G11245)"/>
    <property type="match status" value="1"/>
</dbReference>
<dbReference type="GO" id="GO:0016020">
    <property type="term" value="C:membrane"/>
    <property type="evidence" value="ECO:0007669"/>
    <property type="project" value="UniProtKB-SubCell"/>
</dbReference>
<dbReference type="Pfam" id="PF20684">
    <property type="entry name" value="Fung_rhodopsin"/>
    <property type="match status" value="1"/>
</dbReference>
<evidence type="ECO:0000256" key="6">
    <source>
        <dbReference type="SAM" id="Phobius"/>
    </source>
</evidence>
<reference evidence="8 9" key="1">
    <citation type="submission" date="2021-02" db="EMBL/GenBank/DDBJ databases">
        <title>Genome assembly of Pseudopithomyces chartarum.</title>
        <authorList>
            <person name="Jauregui R."/>
            <person name="Singh J."/>
            <person name="Voisey C."/>
        </authorList>
    </citation>
    <scope>NUCLEOTIDE SEQUENCE [LARGE SCALE GENOMIC DNA]</scope>
    <source>
        <strain evidence="8 9">AGR01</strain>
    </source>
</reference>
<feature type="transmembrane region" description="Helical" evidence="6">
    <location>
        <begin position="191"/>
        <end position="218"/>
    </location>
</feature>
<keyword evidence="3 6" id="KW-1133">Transmembrane helix</keyword>
<dbReference type="Proteomes" id="UP001280581">
    <property type="component" value="Unassembled WGS sequence"/>
</dbReference>
<dbReference type="PANTHER" id="PTHR33048:SF47">
    <property type="entry name" value="INTEGRAL MEMBRANE PROTEIN-RELATED"/>
    <property type="match status" value="1"/>
</dbReference>
<sequence>MRLVSVVLLGVVGAVEIVGTMHSSVRAVDSSLMSIINEIPKCAPCLRANCTYDETFELLHVQADLCDKPHDNKSLSIKLTAWITGIISIIAVILRFASRYLGGSQFWWDDWLQLVSIMLVIPMTVALLLNAEVGIGYHVWDLTFSQVKSIGRWTYITTLCWALELLLLKFSILCLYIRIFPNPWLKRAIQVFTVFTTLYTGPLVFLAAFQCMPIHAIWDLEAQRTAKCIDWIAVLRATIGFEVIAEVLIFVLPVPVVLKLKLKRTKKIQLLTFFGLGICIIGISIARLPALPGVVSSDDQPYTTVNAVILGFVASVVGHNSTRGGKRQSEKMLTQHHFGALPSPATEHSVALSDLQPIRERIYQPSQYQRHISTWNSGRSRWAPEEQPPAIIREHWRDPEVDDESSEKGILQDRNLARTSSVKAIEAHIESMEARMTALEAEIQYGQDSSDRAVSLRGFK</sequence>
<feature type="transmembrane region" description="Helical" evidence="6">
    <location>
        <begin position="153"/>
        <end position="179"/>
    </location>
</feature>
<comment type="caution">
    <text evidence="8">The sequence shown here is derived from an EMBL/GenBank/DDBJ whole genome shotgun (WGS) entry which is preliminary data.</text>
</comment>
<protein>
    <recommendedName>
        <fullName evidence="7">Rhodopsin domain-containing protein</fullName>
    </recommendedName>
</protein>
<evidence type="ECO:0000313" key="8">
    <source>
        <dbReference type="EMBL" id="KAK3201770.1"/>
    </source>
</evidence>
<evidence type="ECO:0000256" key="4">
    <source>
        <dbReference type="ARBA" id="ARBA00023136"/>
    </source>
</evidence>
<comment type="similarity">
    <text evidence="5">Belongs to the SAT4 family.</text>
</comment>
<dbReference type="InterPro" id="IPR052337">
    <property type="entry name" value="SAT4-like"/>
</dbReference>
<name>A0AAN6RE08_9PLEO</name>
<comment type="subcellular location">
    <subcellularLocation>
        <location evidence="1">Membrane</location>
        <topology evidence="1">Multi-pass membrane protein</topology>
    </subcellularLocation>
</comment>
<dbReference type="AlphaFoldDB" id="A0AAN6RE08"/>
<feature type="transmembrane region" description="Helical" evidence="6">
    <location>
        <begin position="270"/>
        <end position="290"/>
    </location>
</feature>
<keyword evidence="9" id="KW-1185">Reference proteome</keyword>
<evidence type="ECO:0000256" key="2">
    <source>
        <dbReference type="ARBA" id="ARBA00022692"/>
    </source>
</evidence>
<gene>
    <name evidence="8" type="ORF">GRF29_164g620657</name>
</gene>
<feature type="transmembrane region" description="Helical" evidence="6">
    <location>
        <begin position="302"/>
        <end position="322"/>
    </location>
</feature>
<feature type="transmembrane region" description="Helical" evidence="6">
    <location>
        <begin position="79"/>
        <end position="98"/>
    </location>
</feature>
<evidence type="ECO:0000256" key="3">
    <source>
        <dbReference type="ARBA" id="ARBA00022989"/>
    </source>
</evidence>
<feature type="transmembrane region" description="Helical" evidence="6">
    <location>
        <begin position="110"/>
        <end position="133"/>
    </location>
</feature>
<keyword evidence="4 6" id="KW-0472">Membrane</keyword>